<evidence type="ECO:0000256" key="7">
    <source>
        <dbReference type="ARBA" id="ARBA00035120"/>
    </source>
</evidence>
<organism evidence="11 12">
    <name type="scientific">Streptomyces chumphonensis</name>
    <dbReference type="NCBI Taxonomy" id="1214925"/>
    <lineage>
        <taxon>Bacteria</taxon>
        <taxon>Bacillati</taxon>
        <taxon>Actinomycetota</taxon>
        <taxon>Actinomycetes</taxon>
        <taxon>Kitasatosporales</taxon>
        <taxon>Streptomycetaceae</taxon>
        <taxon>Streptomyces</taxon>
    </lineage>
</organism>
<keyword evidence="10" id="KW-0915">Sodium</keyword>
<dbReference type="AlphaFoldDB" id="A0A927EY94"/>
<dbReference type="HAMAP" id="MF_00454">
    <property type="entry name" value="FluC"/>
    <property type="match status" value="1"/>
</dbReference>
<dbReference type="RefSeq" id="WP_191209222.1">
    <property type="nucleotide sequence ID" value="NZ_BAABKL010000036.1"/>
</dbReference>
<comment type="activity regulation">
    <text evidence="10">Na(+) is not transported, but it plays an essential structural role and its presence is essential for fluoride channel function.</text>
</comment>
<comment type="caution">
    <text evidence="11">The sequence shown here is derived from an EMBL/GenBank/DDBJ whole genome shotgun (WGS) entry which is preliminary data.</text>
</comment>
<proteinExistence type="inferred from homology"/>
<comment type="subcellular location">
    <subcellularLocation>
        <location evidence="1 10">Cell membrane</location>
        <topology evidence="1 10">Multi-pass membrane protein</topology>
    </subcellularLocation>
</comment>
<protein>
    <recommendedName>
        <fullName evidence="10">Fluoride-specific ion channel FluC</fullName>
    </recommendedName>
</protein>
<evidence type="ECO:0000256" key="2">
    <source>
        <dbReference type="ARBA" id="ARBA00022475"/>
    </source>
</evidence>
<feature type="transmembrane region" description="Helical" evidence="10">
    <location>
        <begin position="65"/>
        <end position="83"/>
    </location>
</feature>
<keyword evidence="2 10" id="KW-1003">Cell membrane</keyword>
<sequence length="124" mass="12698">MMWLLVALGAAAGAPLRYLVDRAVQVRHASDFPWGTFTVNVTGCLLLGVLTGAVRGGGLGPAAQVWMGTGLCGALTTYSTFSYEALRLVERGRPGLALANVLGATAVGLGAVALGWWLVRGAVG</sequence>
<feature type="binding site" evidence="10">
    <location>
        <position position="73"/>
    </location>
    <ligand>
        <name>Na(+)</name>
        <dbReference type="ChEBI" id="CHEBI:29101"/>
        <note>structural</note>
    </ligand>
</feature>
<dbReference type="NCBIfam" id="TIGR00494">
    <property type="entry name" value="crcB"/>
    <property type="match status" value="1"/>
</dbReference>
<dbReference type="Proteomes" id="UP000632289">
    <property type="component" value="Unassembled WGS sequence"/>
</dbReference>
<evidence type="ECO:0000256" key="9">
    <source>
        <dbReference type="ARBA" id="ARBA00049940"/>
    </source>
</evidence>
<dbReference type="EMBL" id="JACXYU010000004">
    <property type="protein sequence ID" value="MBD3931908.1"/>
    <property type="molecule type" value="Genomic_DNA"/>
</dbReference>
<evidence type="ECO:0000313" key="11">
    <source>
        <dbReference type="EMBL" id="MBD3931908.1"/>
    </source>
</evidence>
<dbReference type="GO" id="GO:0046872">
    <property type="term" value="F:metal ion binding"/>
    <property type="evidence" value="ECO:0007669"/>
    <property type="project" value="UniProtKB-KW"/>
</dbReference>
<reference evidence="11" key="1">
    <citation type="submission" date="2020-09" db="EMBL/GenBank/DDBJ databases">
        <title>Secondary metabolite and genome analysis of marine Streptomyces chumphonensis KK1-2T.</title>
        <authorList>
            <person name="Phongsopitanun W."/>
            <person name="Kanchanasin P."/>
            <person name="Pittayakhajonwut P."/>
            <person name="Suwanborirux K."/>
            <person name="Tanasupawat S."/>
        </authorList>
    </citation>
    <scope>NUCLEOTIDE SEQUENCE</scope>
    <source>
        <strain evidence="11">KK1-2</strain>
    </source>
</reference>
<keyword evidence="10" id="KW-0406">Ion transport</keyword>
<feature type="binding site" evidence="10">
    <location>
        <position position="76"/>
    </location>
    <ligand>
        <name>Na(+)</name>
        <dbReference type="ChEBI" id="CHEBI:29101"/>
        <note>structural</note>
    </ligand>
</feature>
<dbReference type="GO" id="GO:0140114">
    <property type="term" value="P:cellular detoxification of fluoride"/>
    <property type="evidence" value="ECO:0007669"/>
    <property type="project" value="UniProtKB-UniRule"/>
</dbReference>
<comment type="catalytic activity">
    <reaction evidence="8">
        <text>fluoride(in) = fluoride(out)</text>
        <dbReference type="Rhea" id="RHEA:76159"/>
        <dbReference type="ChEBI" id="CHEBI:17051"/>
    </reaction>
    <physiologicalReaction direction="left-to-right" evidence="8">
        <dbReference type="Rhea" id="RHEA:76160"/>
    </physiologicalReaction>
</comment>
<keyword evidence="12" id="KW-1185">Reference proteome</keyword>
<evidence type="ECO:0000256" key="3">
    <source>
        <dbReference type="ARBA" id="ARBA00022692"/>
    </source>
</evidence>
<keyword evidence="3 10" id="KW-0812">Transmembrane</keyword>
<dbReference type="PANTHER" id="PTHR28259:SF1">
    <property type="entry name" value="FLUORIDE EXPORT PROTEIN 1-RELATED"/>
    <property type="match status" value="1"/>
</dbReference>
<dbReference type="Pfam" id="PF02537">
    <property type="entry name" value="CRCB"/>
    <property type="match status" value="1"/>
</dbReference>
<keyword evidence="5 10" id="KW-0472">Membrane</keyword>
<comment type="similarity">
    <text evidence="7 10">Belongs to the fluoride channel Fluc/FEX (TC 1.A.43) family.</text>
</comment>
<name>A0A927EY94_9ACTN</name>
<evidence type="ECO:0000256" key="5">
    <source>
        <dbReference type="ARBA" id="ARBA00023136"/>
    </source>
</evidence>
<feature type="transmembrane region" description="Helical" evidence="10">
    <location>
        <begin position="32"/>
        <end position="53"/>
    </location>
</feature>
<evidence type="ECO:0000256" key="10">
    <source>
        <dbReference type="HAMAP-Rule" id="MF_00454"/>
    </source>
</evidence>
<gene>
    <name evidence="10 11" type="primary">crcB</name>
    <name evidence="10" type="synonym">fluC</name>
    <name evidence="11" type="ORF">IF129_10105</name>
</gene>
<dbReference type="InterPro" id="IPR003691">
    <property type="entry name" value="FluC"/>
</dbReference>
<comment type="function">
    <text evidence="9 10">Fluoride-specific ion channel. Important for reducing fluoride concentration in the cell, thus reducing its toxicity.</text>
</comment>
<dbReference type="GO" id="GO:0062054">
    <property type="term" value="F:fluoride channel activity"/>
    <property type="evidence" value="ECO:0007669"/>
    <property type="project" value="UniProtKB-UniRule"/>
</dbReference>
<dbReference type="PANTHER" id="PTHR28259">
    <property type="entry name" value="FLUORIDE EXPORT PROTEIN 1-RELATED"/>
    <property type="match status" value="1"/>
</dbReference>
<evidence type="ECO:0000256" key="4">
    <source>
        <dbReference type="ARBA" id="ARBA00022989"/>
    </source>
</evidence>
<accession>A0A927EY94</accession>
<evidence type="ECO:0000256" key="8">
    <source>
        <dbReference type="ARBA" id="ARBA00035585"/>
    </source>
</evidence>
<keyword evidence="10" id="KW-0479">Metal-binding</keyword>
<keyword evidence="10" id="KW-0813">Transport</keyword>
<dbReference type="GO" id="GO:0005886">
    <property type="term" value="C:plasma membrane"/>
    <property type="evidence" value="ECO:0007669"/>
    <property type="project" value="UniProtKB-SubCell"/>
</dbReference>
<keyword evidence="4 10" id="KW-1133">Transmembrane helix</keyword>
<evidence type="ECO:0000256" key="1">
    <source>
        <dbReference type="ARBA" id="ARBA00004651"/>
    </source>
</evidence>
<evidence type="ECO:0000313" key="12">
    <source>
        <dbReference type="Proteomes" id="UP000632289"/>
    </source>
</evidence>
<feature type="transmembrane region" description="Helical" evidence="10">
    <location>
        <begin position="95"/>
        <end position="119"/>
    </location>
</feature>
<keyword evidence="6 10" id="KW-0407">Ion channel</keyword>
<evidence type="ECO:0000256" key="6">
    <source>
        <dbReference type="ARBA" id="ARBA00023303"/>
    </source>
</evidence>